<accession>L7F5M9</accession>
<keyword evidence="3" id="KW-1185">Reference proteome</keyword>
<protein>
    <recommendedName>
        <fullName evidence="1">Putative zinc-finger domain-containing protein</fullName>
    </recommendedName>
</protein>
<gene>
    <name evidence="2" type="ORF">STRTUCAR8_01978</name>
</gene>
<dbReference type="GeneID" id="97405799"/>
<feature type="domain" description="Putative zinc-finger" evidence="1">
    <location>
        <begin position="20"/>
        <end position="54"/>
    </location>
</feature>
<sequence>MTEAHCLTEKSGEKTAIEECRTVRELLCGHALKTPAPEEASAVRAHLATCDTCRDTHDCRASVPAHLSLLRDALACDRGRHTRACAATHADRRHASPRRGRPDPSAVTMQITLSQWVSRTTSSIR</sequence>
<comment type="caution">
    <text evidence="2">The sequence shown here is derived from an EMBL/GenBank/DDBJ whole genome shotgun (WGS) entry which is preliminary data.</text>
</comment>
<evidence type="ECO:0000313" key="2">
    <source>
        <dbReference type="EMBL" id="ELP66326.1"/>
    </source>
</evidence>
<reference evidence="2 3" key="1">
    <citation type="journal article" date="2011" name="Plasmid">
        <title>Streptomyces turgidiscabies Car8 contains a modular pathogenicity island that shares virulence genes with other actinobacterial plant pathogens.</title>
        <authorList>
            <person name="Huguet-Tapia J.C."/>
            <person name="Badger J.H."/>
            <person name="Loria R."/>
            <person name="Pettis G.S."/>
        </authorList>
    </citation>
    <scope>NUCLEOTIDE SEQUENCE [LARGE SCALE GENOMIC DNA]</scope>
    <source>
        <strain evidence="2 3">Car8</strain>
    </source>
</reference>
<dbReference type="EMBL" id="AEJB01000361">
    <property type="protein sequence ID" value="ELP66326.1"/>
    <property type="molecule type" value="Genomic_DNA"/>
</dbReference>
<dbReference type="PATRIC" id="fig|698760.3.peg.5509"/>
<name>L7F5M9_STRT8</name>
<dbReference type="Proteomes" id="UP000010931">
    <property type="component" value="Unassembled WGS sequence"/>
</dbReference>
<dbReference type="AlphaFoldDB" id="L7F5M9"/>
<evidence type="ECO:0000313" key="3">
    <source>
        <dbReference type="Proteomes" id="UP000010931"/>
    </source>
</evidence>
<proteinExistence type="predicted"/>
<dbReference type="Pfam" id="PF13490">
    <property type="entry name" value="zf-HC2"/>
    <property type="match status" value="1"/>
</dbReference>
<dbReference type="RefSeq" id="WP_006379257.1">
    <property type="nucleotide sequence ID" value="NZ_AEJB01000361.1"/>
</dbReference>
<dbReference type="InterPro" id="IPR027383">
    <property type="entry name" value="Znf_put"/>
</dbReference>
<organism evidence="2 3">
    <name type="scientific">Streptomyces turgidiscabies (strain Car8)</name>
    <dbReference type="NCBI Taxonomy" id="698760"/>
    <lineage>
        <taxon>Bacteria</taxon>
        <taxon>Bacillati</taxon>
        <taxon>Actinomycetota</taxon>
        <taxon>Actinomycetes</taxon>
        <taxon>Kitasatosporales</taxon>
        <taxon>Streptomycetaceae</taxon>
        <taxon>Streptomyces</taxon>
    </lineage>
</organism>
<evidence type="ECO:0000259" key="1">
    <source>
        <dbReference type="Pfam" id="PF13490"/>
    </source>
</evidence>
<dbReference type="STRING" id="85558.T45_06300"/>